<dbReference type="OrthoDB" id="1081807at2759"/>
<evidence type="ECO:0000256" key="4">
    <source>
        <dbReference type="ARBA" id="ARBA00022614"/>
    </source>
</evidence>
<evidence type="ECO:0000256" key="2">
    <source>
        <dbReference type="ARBA" id="ARBA00009634"/>
    </source>
</evidence>
<evidence type="ECO:0000256" key="8">
    <source>
        <dbReference type="ARBA" id="ARBA00022859"/>
    </source>
</evidence>
<keyword evidence="11 16" id="KW-0472">Membrane</keyword>
<dbReference type="STRING" id="1676925.ENSPKIP00000029313"/>
<dbReference type="GO" id="GO:0045087">
    <property type="term" value="P:innate immune response"/>
    <property type="evidence" value="ECO:0007669"/>
    <property type="project" value="UniProtKB-KW"/>
</dbReference>
<keyword evidence="12" id="KW-0675">Receptor</keyword>
<dbReference type="SMART" id="SM00369">
    <property type="entry name" value="LRR_TYP"/>
    <property type="match status" value="5"/>
</dbReference>
<evidence type="ECO:0000256" key="15">
    <source>
        <dbReference type="PIRSR" id="PIRSR037595-2"/>
    </source>
</evidence>
<proteinExistence type="inferred from homology"/>
<protein>
    <submittedName>
        <fullName evidence="18">Toll-like receptor 18</fullName>
    </submittedName>
</protein>
<keyword evidence="7" id="KW-0677">Repeat</keyword>
<keyword evidence="19" id="KW-1185">Reference proteome</keyword>
<keyword evidence="3" id="KW-0399">Innate immunity</keyword>
<keyword evidence="10" id="KW-0520">NAD</keyword>
<dbReference type="GO" id="GO:0004888">
    <property type="term" value="F:transmembrane signaling receptor activity"/>
    <property type="evidence" value="ECO:0007669"/>
    <property type="project" value="InterPro"/>
</dbReference>
<dbReference type="Gene3D" id="3.40.50.10140">
    <property type="entry name" value="Toll/interleukin-1 receptor homology (TIR) domain"/>
    <property type="match status" value="1"/>
</dbReference>
<dbReference type="GO" id="GO:0002224">
    <property type="term" value="P:toll-like receptor signaling pathway"/>
    <property type="evidence" value="ECO:0007669"/>
    <property type="project" value="InterPro"/>
</dbReference>
<keyword evidence="15" id="KW-1015">Disulfide bond</keyword>
<feature type="disulfide bond" evidence="15">
    <location>
        <begin position="463"/>
        <end position="486"/>
    </location>
</feature>
<evidence type="ECO:0000259" key="17">
    <source>
        <dbReference type="PROSITE" id="PS50104"/>
    </source>
</evidence>
<dbReference type="InterPro" id="IPR017241">
    <property type="entry name" value="Toll-like_receptor"/>
</dbReference>
<evidence type="ECO:0000313" key="18">
    <source>
        <dbReference type="Ensembl" id="ENSPKIP00000029313.1"/>
    </source>
</evidence>
<feature type="disulfide bond" evidence="15">
    <location>
        <begin position="380"/>
        <end position="409"/>
    </location>
</feature>
<dbReference type="PANTHER" id="PTHR24365">
    <property type="entry name" value="TOLL-LIKE RECEPTOR"/>
    <property type="match status" value="1"/>
</dbReference>
<reference evidence="18" key="2">
    <citation type="submission" date="2025-09" db="UniProtKB">
        <authorList>
            <consortium name="Ensembl"/>
        </authorList>
    </citation>
    <scope>IDENTIFICATION</scope>
</reference>
<evidence type="ECO:0000313" key="19">
    <source>
        <dbReference type="Proteomes" id="UP000261540"/>
    </source>
</evidence>
<dbReference type="GO" id="GO:0005886">
    <property type="term" value="C:plasma membrane"/>
    <property type="evidence" value="ECO:0007669"/>
    <property type="project" value="TreeGrafter"/>
</dbReference>
<name>A0A3B3SFX1_9TELE</name>
<keyword evidence="5 16" id="KW-0812">Transmembrane</keyword>
<dbReference type="Ensembl" id="ENSPKIT00000010108.1">
    <property type="protein sequence ID" value="ENSPKIP00000029313.1"/>
    <property type="gene ID" value="ENSPKIG00000010606.1"/>
</dbReference>
<dbReference type="InterPro" id="IPR000157">
    <property type="entry name" value="TIR_dom"/>
</dbReference>
<dbReference type="PROSITE" id="PS51450">
    <property type="entry name" value="LRR"/>
    <property type="match status" value="2"/>
</dbReference>
<dbReference type="InterPro" id="IPR032675">
    <property type="entry name" value="LRR_dom_sf"/>
</dbReference>
<dbReference type="Pfam" id="PF13855">
    <property type="entry name" value="LRR_8"/>
    <property type="match status" value="2"/>
</dbReference>
<keyword evidence="4" id="KW-0433">Leucine-rich repeat</keyword>
<dbReference type="GO" id="GO:0006954">
    <property type="term" value="P:inflammatory response"/>
    <property type="evidence" value="ECO:0007669"/>
    <property type="project" value="UniProtKB-KW"/>
</dbReference>
<dbReference type="CTD" id="403133"/>
<dbReference type="PIRSF" id="PIRSF037595">
    <property type="entry name" value="Toll-like_receptor"/>
    <property type="match status" value="1"/>
</dbReference>
<dbReference type="KEGG" id="pki:111838449"/>
<organism evidence="18 19">
    <name type="scientific">Paramormyrops kingsleyae</name>
    <dbReference type="NCBI Taxonomy" id="1676925"/>
    <lineage>
        <taxon>Eukaryota</taxon>
        <taxon>Metazoa</taxon>
        <taxon>Chordata</taxon>
        <taxon>Craniata</taxon>
        <taxon>Vertebrata</taxon>
        <taxon>Euteleostomi</taxon>
        <taxon>Actinopterygii</taxon>
        <taxon>Neopterygii</taxon>
        <taxon>Teleostei</taxon>
        <taxon>Osteoglossocephala</taxon>
        <taxon>Osteoglossomorpha</taxon>
        <taxon>Osteoglossiformes</taxon>
        <taxon>Mormyridae</taxon>
        <taxon>Paramormyrops</taxon>
    </lineage>
</organism>
<dbReference type="InterPro" id="IPR035897">
    <property type="entry name" value="Toll_tir_struct_dom_sf"/>
</dbReference>
<reference evidence="18" key="1">
    <citation type="submission" date="2025-08" db="UniProtKB">
        <authorList>
            <consortium name="Ensembl"/>
        </authorList>
    </citation>
    <scope>IDENTIFICATION</scope>
</reference>
<feature type="transmembrane region" description="Helical" evidence="16">
    <location>
        <begin position="626"/>
        <end position="649"/>
    </location>
</feature>
<evidence type="ECO:0000256" key="3">
    <source>
        <dbReference type="ARBA" id="ARBA00022588"/>
    </source>
</evidence>
<evidence type="ECO:0000256" key="14">
    <source>
        <dbReference type="ARBA" id="ARBA00023198"/>
    </source>
</evidence>
<evidence type="ECO:0000256" key="12">
    <source>
        <dbReference type="ARBA" id="ARBA00023170"/>
    </source>
</evidence>
<evidence type="ECO:0000256" key="10">
    <source>
        <dbReference type="ARBA" id="ARBA00023027"/>
    </source>
</evidence>
<evidence type="ECO:0000256" key="7">
    <source>
        <dbReference type="ARBA" id="ARBA00022737"/>
    </source>
</evidence>
<dbReference type="GeneTree" id="ENSGT00940000164422"/>
<keyword evidence="9 16" id="KW-1133">Transmembrane helix</keyword>
<dbReference type="PROSITE" id="PS50104">
    <property type="entry name" value="TIR"/>
    <property type="match status" value="1"/>
</dbReference>
<dbReference type="FunFam" id="3.80.10.10:FF:000046">
    <property type="entry name" value="Toll-like receptor 2"/>
    <property type="match status" value="1"/>
</dbReference>
<dbReference type="AlphaFoldDB" id="A0A3B3SFX1"/>
<sequence length="893" mass="102796">MDPVFVEIGTMVEQPFKVLCSAIGIYKIIVVTLLVSAYCSSLHIPLNNKCAISKDNRTADCSGRYLSYVPIEALPLSLEELDLSLNALQVIHERDFCPLRYLRVLKLQFNNISLIEDRAFNCNTLLEDLNIFNNSLTSIPDKALEPLANLQNLYMSNNLYRSATLSDIFSTFTKLKILSLGGSLIPGLKEGDFRSIQHIYLDKFAIKTASSLKQYEQGCLKFIRTKNMWFDVAIDQKPNYLPIILQDLANMTFSELRFRNLFEFKYYTDREDIFHGLKDINMQQLILYRGKFNENVLRMALVSLQFSPVKSLSLLSLDFARSPTFEEAGMGSSVTDLVLDDLILRDISNPDILRFDWHFTWFSKVRRLTIKNVNFNFVPCDAWDEMNVIELLDLSKNQLQDTYLYNRQCDYVGKVPALQCFNISTNQLSSLVDVSALVGEFKKLQVIDLSYNQFGISKEVGVCHWRQNITKMILHHNDFGKSDLSCLPTTVQYLDLSDCNLDHVDMDYFQRVSDLKELLLSGNKIKFIPPGWSNPTLQLLQLDGNSFGLISMSSFKEMPRLSQLKAGNNPYHCTCDLHSFIQESTTKGKVNITDWPDNYRCYHPEAMLNTSVANFFPGLLECDIRLVIIISVVTTATVVLALMLLCYVFNVPWYTRAICHIIRAKYRAYQEGLGISKTFAYHAFISYSHSDADWVRDQLLTCLESNKPPYNICIHERDFMPGKWIIDNIIENIENSRKVIFVLSKHFVNSEWCNYELYFAQQRAIGKTFSDVVLVLKEPIDPDSLPNKYCKLKKMLNTKTYLEWPKDPKQQIFFWAQLKSVLGKPVLTRDRTISIRSRISSRSSNSTLELHVENPMARQPKVQNQEVALPEMNRDEGNLVYTEMSETDLSVQR</sequence>
<evidence type="ECO:0000256" key="5">
    <source>
        <dbReference type="ARBA" id="ARBA00022692"/>
    </source>
</evidence>
<keyword evidence="6" id="KW-0732">Signal</keyword>
<evidence type="ECO:0000256" key="9">
    <source>
        <dbReference type="ARBA" id="ARBA00022989"/>
    </source>
</evidence>
<evidence type="ECO:0000256" key="16">
    <source>
        <dbReference type="SAM" id="Phobius"/>
    </source>
</evidence>
<keyword evidence="13" id="KW-0325">Glycoprotein</keyword>
<evidence type="ECO:0000256" key="1">
    <source>
        <dbReference type="ARBA" id="ARBA00004479"/>
    </source>
</evidence>
<dbReference type="FunFam" id="3.40.50.10140:FF:000001">
    <property type="entry name" value="Toll-like receptor 2"/>
    <property type="match status" value="1"/>
</dbReference>
<dbReference type="Pfam" id="PF01582">
    <property type="entry name" value="TIR"/>
    <property type="match status" value="1"/>
</dbReference>
<evidence type="ECO:0000256" key="11">
    <source>
        <dbReference type="ARBA" id="ARBA00023136"/>
    </source>
</evidence>
<dbReference type="PANTHER" id="PTHR24365:SF26">
    <property type="entry name" value="TOLL-LIKE RECEPTOR 18"/>
    <property type="match status" value="1"/>
</dbReference>
<dbReference type="SMART" id="SM00255">
    <property type="entry name" value="TIR"/>
    <property type="match status" value="1"/>
</dbReference>
<dbReference type="Gene3D" id="3.80.10.10">
    <property type="entry name" value="Ribonuclease Inhibitor"/>
    <property type="match status" value="1"/>
</dbReference>
<keyword evidence="14" id="KW-0395">Inflammatory response</keyword>
<evidence type="ECO:0000256" key="6">
    <source>
        <dbReference type="ARBA" id="ARBA00022729"/>
    </source>
</evidence>
<accession>A0A3B3SFX1</accession>
<dbReference type="SUPFAM" id="SSF52200">
    <property type="entry name" value="Toll/Interleukin receptor TIR domain"/>
    <property type="match status" value="1"/>
</dbReference>
<dbReference type="SUPFAM" id="SSF52058">
    <property type="entry name" value="L domain-like"/>
    <property type="match status" value="1"/>
</dbReference>
<comment type="similarity">
    <text evidence="2">Belongs to the Toll-like receptor family.</text>
</comment>
<evidence type="ECO:0000256" key="13">
    <source>
        <dbReference type="ARBA" id="ARBA00023180"/>
    </source>
</evidence>
<dbReference type="Proteomes" id="UP000261540">
    <property type="component" value="Unplaced"/>
</dbReference>
<comment type="subcellular location">
    <subcellularLocation>
        <location evidence="1">Membrane</location>
        <topology evidence="1">Single-pass type I membrane protein</topology>
    </subcellularLocation>
</comment>
<keyword evidence="8" id="KW-0391">Immunity</keyword>
<dbReference type="InterPro" id="IPR003591">
    <property type="entry name" value="Leu-rich_rpt_typical-subtyp"/>
</dbReference>
<feature type="domain" description="TIR" evidence="17">
    <location>
        <begin position="679"/>
        <end position="822"/>
    </location>
</feature>
<dbReference type="InterPro" id="IPR001611">
    <property type="entry name" value="Leu-rich_rpt"/>
</dbReference>